<feature type="compositionally biased region" description="Polar residues" evidence="2">
    <location>
        <begin position="238"/>
        <end position="253"/>
    </location>
</feature>
<feature type="region of interest" description="Disordered" evidence="2">
    <location>
        <begin position="223"/>
        <end position="253"/>
    </location>
</feature>
<protein>
    <submittedName>
        <fullName evidence="3">Uncharacterized protein</fullName>
    </submittedName>
</protein>
<evidence type="ECO:0000313" key="4">
    <source>
        <dbReference type="Proteomes" id="UP000008281"/>
    </source>
</evidence>
<feature type="compositionally biased region" description="Basic and acidic residues" evidence="2">
    <location>
        <begin position="285"/>
        <end position="301"/>
    </location>
</feature>
<evidence type="ECO:0000313" key="3">
    <source>
        <dbReference type="EMBL" id="EFO94016.1"/>
    </source>
</evidence>
<dbReference type="Proteomes" id="UP000008281">
    <property type="component" value="Unassembled WGS sequence"/>
</dbReference>
<reference evidence="3" key="1">
    <citation type="submission" date="2007-07" db="EMBL/GenBank/DDBJ databases">
        <title>PCAP assembly of the Caenorhabditis remanei genome.</title>
        <authorList>
            <consortium name="The Caenorhabditis remanei Sequencing Consortium"/>
            <person name="Wilson R.K."/>
        </authorList>
    </citation>
    <scope>NUCLEOTIDE SEQUENCE [LARGE SCALE GENOMIC DNA]</scope>
    <source>
        <strain evidence="3">PB4641</strain>
    </source>
</reference>
<dbReference type="InParanoid" id="E3NDI5"/>
<dbReference type="HOGENOM" id="CLU_520980_0_0_1"/>
<feature type="coiled-coil region" evidence="1">
    <location>
        <begin position="347"/>
        <end position="398"/>
    </location>
</feature>
<name>E3NDI5_CAERE</name>
<keyword evidence="4" id="KW-1185">Reference proteome</keyword>
<proteinExistence type="predicted"/>
<organism evidence="4">
    <name type="scientific">Caenorhabditis remanei</name>
    <name type="common">Caenorhabditis vulgaris</name>
    <dbReference type="NCBI Taxonomy" id="31234"/>
    <lineage>
        <taxon>Eukaryota</taxon>
        <taxon>Metazoa</taxon>
        <taxon>Ecdysozoa</taxon>
        <taxon>Nematoda</taxon>
        <taxon>Chromadorea</taxon>
        <taxon>Rhabditida</taxon>
        <taxon>Rhabditina</taxon>
        <taxon>Rhabditomorpha</taxon>
        <taxon>Rhabditoidea</taxon>
        <taxon>Rhabditidae</taxon>
        <taxon>Peloderinae</taxon>
        <taxon>Caenorhabditis</taxon>
    </lineage>
</organism>
<sequence>MFEDQHQLTWMLKETPLPKLLEIVYDNFKNHGNALHWVNKVKTTEEEYVMPATYQEFVGDLRGKLGADLEDVCRQINEKINEEIRKTGKPHNEMTVSKLSMILDCVNHMDSKDLENKQNLPSSSSSDKDQTKVRVSPFAFIQILLKSPNSCFQIPNEDMTNDEPISELVQHWINNIKSTDESHDNQTKVGTEKKKIDWAEYIREPLNRFQDFIDKKNNEVPVASVPKNHHSARLLPSQRLSEPTTSSKSADSIQASVSKLLKLSQNKEEVDRKVSKLPKCLKSNGNKEKVLKEDSKPDDPIQHPSHKNAIAKVQTKKKVHSKLTKPFHSESLELKKLLKDIGYDDSYQRYQKRKEKEVEELKALKLEIQKKDKKIEELEKMMKDSSHLAAENSELREEIRKKDSYILDLEWERDQHIFIREQQKLKDDRLEMHSEDQKTSDESLAKDAKIDDMEKRLKEKERENEELKASIRNMIVSDREAFKMVDNHYKLKLEEEKKMNSDRIDELTAQMEKLTKCVENLMK</sequence>
<evidence type="ECO:0000256" key="2">
    <source>
        <dbReference type="SAM" id="MobiDB-lite"/>
    </source>
</evidence>
<dbReference type="AlphaFoldDB" id="E3NDI5"/>
<accession>E3NDI5</accession>
<feature type="region of interest" description="Disordered" evidence="2">
    <location>
        <begin position="281"/>
        <end position="315"/>
    </location>
</feature>
<evidence type="ECO:0000256" key="1">
    <source>
        <dbReference type="SAM" id="Coils"/>
    </source>
</evidence>
<keyword evidence="1" id="KW-0175">Coiled coil</keyword>
<feature type="region of interest" description="Disordered" evidence="2">
    <location>
        <begin position="428"/>
        <end position="451"/>
    </location>
</feature>
<gene>
    <name evidence="3" type="ORF">CRE_19467</name>
</gene>
<dbReference type="EMBL" id="DS268610">
    <property type="protein sequence ID" value="EFO94016.1"/>
    <property type="molecule type" value="Genomic_DNA"/>
</dbReference>